<sequence>MTICSFKMMAVAVLRGAPMVALSGTAVRRRRMKKERNSWESKSTADSII</sequence>
<reference evidence="3" key="1">
    <citation type="submission" date="2016-11" db="UniProtKB">
        <authorList>
            <consortium name="WormBaseParasite"/>
        </authorList>
    </citation>
    <scope>IDENTIFICATION</scope>
</reference>
<proteinExistence type="predicted"/>
<keyword evidence="2" id="KW-1185">Reference proteome</keyword>
<dbReference type="Proteomes" id="UP000095283">
    <property type="component" value="Unplaced"/>
</dbReference>
<protein>
    <submittedName>
        <fullName evidence="3">Secreted protein</fullName>
    </submittedName>
</protein>
<feature type="signal peptide" evidence="1">
    <location>
        <begin position="1"/>
        <end position="16"/>
    </location>
</feature>
<accession>A0A1I7W7Q2</accession>
<evidence type="ECO:0000313" key="3">
    <source>
        <dbReference type="WBParaSite" id="Hba_00665"/>
    </source>
</evidence>
<evidence type="ECO:0000256" key="1">
    <source>
        <dbReference type="SAM" id="SignalP"/>
    </source>
</evidence>
<name>A0A1I7W7Q2_HETBA</name>
<dbReference type="AlphaFoldDB" id="A0A1I7W7Q2"/>
<dbReference type="WBParaSite" id="Hba_00665">
    <property type="protein sequence ID" value="Hba_00665"/>
    <property type="gene ID" value="Hba_00665"/>
</dbReference>
<evidence type="ECO:0000313" key="2">
    <source>
        <dbReference type="Proteomes" id="UP000095283"/>
    </source>
</evidence>
<feature type="chain" id="PRO_5009310482" evidence="1">
    <location>
        <begin position="17"/>
        <end position="49"/>
    </location>
</feature>
<keyword evidence="1" id="KW-0732">Signal</keyword>
<organism evidence="2 3">
    <name type="scientific">Heterorhabditis bacteriophora</name>
    <name type="common">Entomopathogenic nematode worm</name>
    <dbReference type="NCBI Taxonomy" id="37862"/>
    <lineage>
        <taxon>Eukaryota</taxon>
        <taxon>Metazoa</taxon>
        <taxon>Ecdysozoa</taxon>
        <taxon>Nematoda</taxon>
        <taxon>Chromadorea</taxon>
        <taxon>Rhabditida</taxon>
        <taxon>Rhabditina</taxon>
        <taxon>Rhabditomorpha</taxon>
        <taxon>Strongyloidea</taxon>
        <taxon>Heterorhabditidae</taxon>
        <taxon>Heterorhabditis</taxon>
    </lineage>
</organism>